<comment type="caution">
    <text evidence="10">The sequence shown here is derived from an EMBL/GenBank/DDBJ whole genome shotgun (WGS) entry which is preliminary data.</text>
</comment>
<dbReference type="PANTHER" id="PTHR43848:SF2">
    <property type="entry name" value="PUTRESCINE TRANSPORT SYSTEM PERMEASE PROTEIN POTI"/>
    <property type="match status" value="1"/>
</dbReference>
<dbReference type="PANTHER" id="PTHR43848">
    <property type="entry name" value="PUTRESCINE TRANSPORT SYSTEM PERMEASE PROTEIN POTI"/>
    <property type="match status" value="1"/>
</dbReference>
<dbReference type="Pfam" id="PF00528">
    <property type="entry name" value="BPD_transp_1"/>
    <property type="match status" value="1"/>
</dbReference>
<feature type="transmembrane region" description="Helical" evidence="8">
    <location>
        <begin position="113"/>
        <end position="132"/>
    </location>
</feature>
<dbReference type="GO" id="GO:0005886">
    <property type="term" value="C:plasma membrane"/>
    <property type="evidence" value="ECO:0007669"/>
    <property type="project" value="UniProtKB-SubCell"/>
</dbReference>
<sequence>MFLYTPIVVLIVMSFNSSRYNQLPFEFSLQWYQGLFENQILLEATRNSIWIAAVTGIVCVFLATMLMLGSQVLSHRFQHWMQSLMLMPLTIPWLIMGLSLLLMIRAMNFDKSLFFVLAGHVVISLPYSVLVLQARMQSMDSALEEASASLGAGAMTTFRRITLPVLAPAMVAGGFLSFMISFDNFVISYFLLPSGFSTLPIEIQSSIKFGFTPEINAVSSIIIGISLICLAVVGMIMGSSIKSIFGKEA</sequence>
<evidence type="ECO:0000259" key="9">
    <source>
        <dbReference type="PROSITE" id="PS50928"/>
    </source>
</evidence>
<reference evidence="10" key="1">
    <citation type="submission" date="2021-04" db="EMBL/GenBank/DDBJ databases">
        <title>Sinoanaerobacter chloroacetimidivorans sp. nov., an obligate anaerobic bacterium isolated from anaerobic sludge.</title>
        <authorList>
            <person name="Bao Y."/>
        </authorList>
    </citation>
    <scope>NUCLEOTIDE SEQUENCE</scope>
    <source>
        <strain evidence="10">BAD-6</strain>
    </source>
</reference>
<reference evidence="10" key="2">
    <citation type="submission" date="2021-04" db="EMBL/GenBank/DDBJ databases">
        <authorList>
            <person name="Liu J."/>
        </authorList>
    </citation>
    <scope>NUCLEOTIDE SEQUENCE</scope>
    <source>
        <strain evidence="10">BAD-6</strain>
    </source>
</reference>
<dbReference type="AlphaFoldDB" id="A0A8J8AZS8"/>
<evidence type="ECO:0000256" key="8">
    <source>
        <dbReference type="RuleBase" id="RU363032"/>
    </source>
</evidence>
<dbReference type="InterPro" id="IPR000515">
    <property type="entry name" value="MetI-like"/>
</dbReference>
<gene>
    <name evidence="10" type="ORF">KCX82_01300</name>
</gene>
<feature type="domain" description="ABC transmembrane type-1" evidence="9">
    <location>
        <begin position="45"/>
        <end position="234"/>
    </location>
</feature>
<dbReference type="InterPro" id="IPR051789">
    <property type="entry name" value="Bact_Polyamine_Transport"/>
</dbReference>
<evidence type="ECO:0000256" key="1">
    <source>
        <dbReference type="ARBA" id="ARBA00004651"/>
    </source>
</evidence>
<dbReference type="PROSITE" id="PS50928">
    <property type="entry name" value="ABC_TM1"/>
    <property type="match status" value="1"/>
</dbReference>
<evidence type="ECO:0000313" key="10">
    <source>
        <dbReference type="EMBL" id="MBR0596499.1"/>
    </source>
</evidence>
<evidence type="ECO:0000256" key="5">
    <source>
        <dbReference type="ARBA" id="ARBA00022692"/>
    </source>
</evidence>
<organism evidence="10 11">
    <name type="scientific">Sinanaerobacter chloroacetimidivorans</name>
    <dbReference type="NCBI Taxonomy" id="2818044"/>
    <lineage>
        <taxon>Bacteria</taxon>
        <taxon>Bacillati</taxon>
        <taxon>Bacillota</taxon>
        <taxon>Clostridia</taxon>
        <taxon>Peptostreptococcales</taxon>
        <taxon>Anaerovoracaceae</taxon>
        <taxon>Sinanaerobacter</taxon>
    </lineage>
</organism>
<comment type="subcellular location">
    <subcellularLocation>
        <location evidence="1 8">Cell membrane</location>
        <topology evidence="1 8">Multi-pass membrane protein</topology>
    </subcellularLocation>
</comment>
<evidence type="ECO:0000256" key="2">
    <source>
        <dbReference type="ARBA" id="ARBA00007069"/>
    </source>
</evidence>
<feature type="transmembrane region" description="Helical" evidence="8">
    <location>
        <begin position="85"/>
        <end position="107"/>
    </location>
</feature>
<protein>
    <submittedName>
        <fullName evidence="10">ABC transporter permease</fullName>
    </submittedName>
</protein>
<keyword evidence="5 8" id="KW-0812">Transmembrane</keyword>
<dbReference type="CDD" id="cd06261">
    <property type="entry name" value="TM_PBP2"/>
    <property type="match status" value="1"/>
</dbReference>
<dbReference type="Proteomes" id="UP000675664">
    <property type="component" value="Unassembled WGS sequence"/>
</dbReference>
<keyword evidence="4" id="KW-1003">Cell membrane</keyword>
<feature type="transmembrane region" description="Helical" evidence="8">
    <location>
        <begin position="215"/>
        <end position="237"/>
    </location>
</feature>
<proteinExistence type="inferred from homology"/>
<dbReference type="EMBL" id="JAGSND010000001">
    <property type="protein sequence ID" value="MBR0596499.1"/>
    <property type="molecule type" value="Genomic_DNA"/>
</dbReference>
<evidence type="ECO:0000256" key="4">
    <source>
        <dbReference type="ARBA" id="ARBA00022475"/>
    </source>
</evidence>
<comment type="similarity">
    <text evidence="2">Belongs to the binding-protein-dependent transport system permease family. CysTW subfamily.</text>
</comment>
<accession>A0A8J8AZS8</accession>
<feature type="transmembrane region" description="Helical" evidence="8">
    <location>
        <begin position="165"/>
        <end position="192"/>
    </location>
</feature>
<keyword evidence="6 8" id="KW-1133">Transmembrane helix</keyword>
<dbReference type="Gene3D" id="1.10.3720.10">
    <property type="entry name" value="MetI-like"/>
    <property type="match status" value="1"/>
</dbReference>
<evidence type="ECO:0000256" key="7">
    <source>
        <dbReference type="ARBA" id="ARBA00023136"/>
    </source>
</evidence>
<dbReference type="InterPro" id="IPR035906">
    <property type="entry name" value="MetI-like_sf"/>
</dbReference>
<evidence type="ECO:0000256" key="3">
    <source>
        <dbReference type="ARBA" id="ARBA00022448"/>
    </source>
</evidence>
<dbReference type="GO" id="GO:0055085">
    <property type="term" value="P:transmembrane transport"/>
    <property type="evidence" value="ECO:0007669"/>
    <property type="project" value="InterPro"/>
</dbReference>
<evidence type="ECO:0000313" key="11">
    <source>
        <dbReference type="Proteomes" id="UP000675664"/>
    </source>
</evidence>
<keyword evidence="3 8" id="KW-0813">Transport</keyword>
<keyword evidence="11" id="KW-1185">Reference proteome</keyword>
<dbReference type="SUPFAM" id="SSF161098">
    <property type="entry name" value="MetI-like"/>
    <property type="match status" value="1"/>
</dbReference>
<feature type="transmembrane region" description="Helical" evidence="8">
    <location>
        <begin position="49"/>
        <end position="73"/>
    </location>
</feature>
<evidence type="ECO:0000256" key="6">
    <source>
        <dbReference type="ARBA" id="ARBA00022989"/>
    </source>
</evidence>
<keyword evidence="7 8" id="KW-0472">Membrane</keyword>
<name>A0A8J8AZS8_9FIRM</name>